<dbReference type="Proteomes" id="UP001210809">
    <property type="component" value="Unassembled WGS sequence"/>
</dbReference>
<organism evidence="1 2">
    <name type="scientific">[Eubacterium] siraeum</name>
    <dbReference type="NCBI Taxonomy" id="39492"/>
    <lineage>
        <taxon>Bacteria</taxon>
        <taxon>Bacillati</taxon>
        <taxon>Bacillota</taxon>
        <taxon>Clostridia</taxon>
        <taxon>Eubacteriales</taxon>
        <taxon>Oscillospiraceae</taxon>
        <taxon>Oscillospiraceae incertae sedis</taxon>
    </lineage>
</organism>
<sequence length="352" mass="39188">MSYIQTFSSVLNVSGSVTVHYPPSEHGGTVTEYYQQNVPVNMNVTVNTAPFDQSVQSANYHVDGLTASVAAMNAANCAAIAECSEQVSDGIISGFYNLIRNDISTKKAETNTLLQTKMALLLEHSKAVTSMHSRMLKDFEREKAKYSAVISELDKELERRVTELNKPAFRIGKKVKQELLVAPFLSAAAETADSLGSHGGSGEKIAISGIREKVSGVLQRLGDLLFNNLHYREEMRNALWNRSVEQDEQQAYIPVAYCVSEGLENSQVVSRCFSSDVTGKERILEATSTYLKENGNVSRPIPDDELNLIEQAFSNMVQDNYTGLSDRNEFQERVYSEMLRMWKSDCPNIKQV</sequence>
<comment type="caution">
    <text evidence="1">The sequence shown here is derived from an EMBL/GenBank/DDBJ whole genome shotgun (WGS) entry which is preliminary data.</text>
</comment>
<proteinExistence type="predicted"/>
<gene>
    <name evidence="1" type="ORF">PNE09_02890</name>
</gene>
<evidence type="ECO:0000313" key="1">
    <source>
        <dbReference type="EMBL" id="MDB8003010.1"/>
    </source>
</evidence>
<dbReference type="EMBL" id="JAQLXW010000003">
    <property type="protein sequence ID" value="MDB8003010.1"/>
    <property type="molecule type" value="Genomic_DNA"/>
</dbReference>
<dbReference type="AlphaFoldDB" id="A0AAW6D2P5"/>
<reference evidence="1" key="1">
    <citation type="submission" date="2023-01" db="EMBL/GenBank/DDBJ databases">
        <title>Human gut microbiome strain richness.</title>
        <authorList>
            <person name="Chen-Liaw A."/>
        </authorList>
    </citation>
    <scope>NUCLEOTIDE SEQUENCE</scope>
    <source>
        <strain evidence="1">1001283st1_G1_1001283B150217_161031</strain>
    </source>
</reference>
<evidence type="ECO:0000313" key="2">
    <source>
        <dbReference type="Proteomes" id="UP001210809"/>
    </source>
</evidence>
<protein>
    <submittedName>
        <fullName evidence="1">Uncharacterized protein</fullName>
    </submittedName>
</protein>
<name>A0AAW6D2P5_9FIRM</name>
<accession>A0AAW6D2P5</accession>